<proteinExistence type="predicted"/>
<dbReference type="AlphaFoldDB" id="A0A0K2T9H6"/>
<sequence length="69" mass="7736">MIPCCLRFTNAGHFRSIASLKQSSCSQLGRIERGENCSNHCCATRTEKVSAPYTAQIFLVAFDMFSPFR</sequence>
<protein>
    <submittedName>
        <fullName evidence="1">Uncharacterized protein</fullName>
    </submittedName>
</protein>
<organism evidence="1">
    <name type="scientific">Lepeophtheirus salmonis</name>
    <name type="common">Salmon louse</name>
    <name type="synonym">Caligus salmonis</name>
    <dbReference type="NCBI Taxonomy" id="72036"/>
    <lineage>
        <taxon>Eukaryota</taxon>
        <taxon>Metazoa</taxon>
        <taxon>Ecdysozoa</taxon>
        <taxon>Arthropoda</taxon>
        <taxon>Crustacea</taxon>
        <taxon>Multicrustacea</taxon>
        <taxon>Hexanauplia</taxon>
        <taxon>Copepoda</taxon>
        <taxon>Siphonostomatoida</taxon>
        <taxon>Caligidae</taxon>
        <taxon>Lepeophtheirus</taxon>
    </lineage>
</organism>
<dbReference type="EMBL" id="HACA01005079">
    <property type="protein sequence ID" value="CDW22440.1"/>
    <property type="molecule type" value="Transcribed_RNA"/>
</dbReference>
<evidence type="ECO:0000313" key="1">
    <source>
        <dbReference type="EMBL" id="CDW22440.1"/>
    </source>
</evidence>
<accession>A0A0K2T9H6</accession>
<reference evidence="1" key="1">
    <citation type="submission" date="2014-05" db="EMBL/GenBank/DDBJ databases">
        <authorList>
            <person name="Chronopoulou M."/>
        </authorList>
    </citation>
    <scope>NUCLEOTIDE SEQUENCE</scope>
    <source>
        <tissue evidence="1">Whole organism</tissue>
    </source>
</reference>
<name>A0A0K2T9H6_LEPSM</name>